<feature type="signal peptide" evidence="4">
    <location>
        <begin position="1"/>
        <end position="21"/>
    </location>
</feature>
<keyword evidence="7" id="KW-1185">Reference proteome</keyword>
<dbReference type="InterPro" id="IPR036426">
    <property type="entry name" value="Bulb-type_lectin_dom_sf"/>
</dbReference>
<evidence type="ECO:0000256" key="3">
    <source>
        <dbReference type="ARBA" id="ARBA00023180"/>
    </source>
</evidence>
<dbReference type="AlphaFoldDB" id="A0A6A3C109"/>
<organism evidence="6 7">
    <name type="scientific">Hibiscus syriacus</name>
    <name type="common">Rose of Sharon</name>
    <dbReference type="NCBI Taxonomy" id="106335"/>
    <lineage>
        <taxon>Eukaryota</taxon>
        <taxon>Viridiplantae</taxon>
        <taxon>Streptophyta</taxon>
        <taxon>Embryophyta</taxon>
        <taxon>Tracheophyta</taxon>
        <taxon>Spermatophyta</taxon>
        <taxon>Magnoliopsida</taxon>
        <taxon>eudicotyledons</taxon>
        <taxon>Gunneridae</taxon>
        <taxon>Pentapetalae</taxon>
        <taxon>rosids</taxon>
        <taxon>malvids</taxon>
        <taxon>Malvales</taxon>
        <taxon>Malvaceae</taxon>
        <taxon>Malvoideae</taxon>
        <taxon>Hibiscus</taxon>
    </lineage>
</organism>
<sequence length="453" mass="49531">MSFPLFPLLFSLILLPFFSDAQTIVGNITTGASLTAAENNSSSWISPSGDFAFGFRKLNNSQNLFLLAIWYDKIPEKTLVWYANGDNPAPLGSKLQLYADKGLVLSSPQGEQLWSSEIRDGALVNGGLMDGNGNFMVLGSNSTLWESFKFPVDTILPTQILDKGMVVSAKQSETSFAMGRSRLVFQSDGNLVLTTINLPSEHLNEPYYATGTAAGASSSPGVRFVFNESGYLFVSRENGEIYLLTQRIPASAKDFYFRATVDFDGVFALYSHPKSASNGSDAKWTSVWFVPDNICTASLVSASSGVCGFNSICSLDDDGRPTCACPKGYSLIDPNNKYGDCRPNFTLSCGDEQPGVPAEDLYDFEVLINVDWPLADYALLEPFTENQCRNSCLHDCMCSVAIFRLGDKCWKKKLPLSNGRVDPGLDGGKALLKFRKGPYIPCQRNKNKRDGTV</sequence>
<dbReference type="InterPro" id="IPR001480">
    <property type="entry name" value="Bulb-type_lectin_dom"/>
</dbReference>
<evidence type="ECO:0000313" key="7">
    <source>
        <dbReference type="Proteomes" id="UP000436088"/>
    </source>
</evidence>
<gene>
    <name evidence="6" type="ORF">F3Y22_tig00018093pilonHSYRG00070</name>
</gene>
<dbReference type="EMBL" id="VEPZ02000678">
    <property type="protein sequence ID" value="KAE8720839.1"/>
    <property type="molecule type" value="Genomic_DNA"/>
</dbReference>
<evidence type="ECO:0000313" key="6">
    <source>
        <dbReference type="EMBL" id="KAE8720839.1"/>
    </source>
</evidence>
<name>A0A6A3C109_HIBSY</name>
<reference evidence="6" key="1">
    <citation type="submission" date="2019-09" db="EMBL/GenBank/DDBJ databases">
        <title>Draft genome information of white flower Hibiscus syriacus.</title>
        <authorList>
            <person name="Kim Y.-M."/>
        </authorList>
    </citation>
    <scope>NUCLEOTIDE SEQUENCE [LARGE SCALE GENOMIC DNA]</scope>
    <source>
        <strain evidence="6">YM2019G1</strain>
    </source>
</reference>
<dbReference type="Proteomes" id="UP000436088">
    <property type="component" value="Unassembled WGS sequence"/>
</dbReference>
<dbReference type="SUPFAM" id="SSF51110">
    <property type="entry name" value="alpha-D-mannose-specific plant lectins"/>
    <property type="match status" value="2"/>
</dbReference>
<dbReference type="SMART" id="SM00108">
    <property type="entry name" value="B_lectin"/>
    <property type="match status" value="1"/>
</dbReference>
<dbReference type="FunFam" id="2.90.10.10:FF:000013">
    <property type="entry name" value="G-type lectin S-receptor-like serine/threonine-protein kinase LECRK1"/>
    <property type="match status" value="1"/>
</dbReference>
<feature type="chain" id="PRO_5025482363" description="Bulb-type lectin domain-containing protein" evidence="4">
    <location>
        <begin position="22"/>
        <end position="453"/>
    </location>
</feature>
<proteinExistence type="predicted"/>
<dbReference type="Pfam" id="PF01453">
    <property type="entry name" value="B_lectin"/>
    <property type="match status" value="1"/>
</dbReference>
<evidence type="ECO:0000256" key="2">
    <source>
        <dbReference type="ARBA" id="ARBA00023157"/>
    </source>
</evidence>
<dbReference type="PANTHER" id="PTHR47976:SF15">
    <property type="entry name" value="G-TYPE LECTIN S-RECEPTOR-LIKE SERINE_THREONINE-PROTEIN KINASE RLK1"/>
    <property type="match status" value="1"/>
</dbReference>
<protein>
    <recommendedName>
        <fullName evidence="5">Bulb-type lectin domain-containing protein</fullName>
    </recommendedName>
</protein>
<accession>A0A6A3C109</accession>
<comment type="caution">
    <text evidence="6">The sequence shown here is derived from an EMBL/GenBank/DDBJ whole genome shotgun (WGS) entry which is preliminary data.</text>
</comment>
<keyword evidence="2" id="KW-1015">Disulfide bond</keyword>
<keyword evidence="3" id="KW-0325">Glycoprotein</keyword>
<evidence type="ECO:0000256" key="1">
    <source>
        <dbReference type="ARBA" id="ARBA00022729"/>
    </source>
</evidence>
<dbReference type="PANTHER" id="PTHR47976">
    <property type="entry name" value="G-TYPE LECTIN S-RECEPTOR-LIKE SERINE/THREONINE-PROTEIN KINASE SD2-5"/>
    <property type="match status" value="1"/>
</dbReference>
<feature type="domain" description="Bulb-type lectin" evidence="5">
    <location>
        <begin position="25"/>
        <end position="150"/>
    </location>
</feature>
<evidence type="ECO:0000256" key="4">
    <source>
        <dbReference type="SAM" id="SignalP"/>
    </source>
</evidence>
<keyword evidence="1 4" id="KW-0732">Signal</keyword>
<evidence type="ECO:0000259" key="5">
    <source>
        <dbReference type="PROSITE" id="PS50927"/>
    </source>
</evidence>
<dbReference type="PROSITE" id="PS50927">
    <property type="entry name" value="BULB_LECTIN"/>
    <property type="match status" value="1"/>
</dbReference>
<dbReference type="Gene3D" id="2.90.10.10">
    <property type="entry name" value="Bulb-type lectin domain"/>
    <property type="match status" value="2"/>
</dbReference>
<dbReference type="InterPro" id="IPR051343">
    <property type="entry name" value="G-type_lectin_kinases/EP1-like"/>
</dbReference>